<feature type="transmembrane region" description="Helical" evidence="2">
    <location>
        <begin position="746"/>
        <end position="766"/>
    </location>
</feature>
<keyword evidence="2" id="KW-0472">Membrane</keyword>
<dbReference type="Proteomes" id="UP000026915">
    <property type="component" value="Chromosome 4"/>
</dbReference>
<accession>A0A061EJU7</accession>
<dbReference type="eggNOG" id="KOG0504">
    <property type="taxonomic scope" value="Eukaryota"/>
</dbReference>
<sequence>MMDQQAQKNETAEQVPEMQPSASQKKEAADQQALQLMELSERLFEYAMKDQWQNVVKAYVEKPESHKAKITEAEDTALHLAVSGGKLEFVCQLVKILGENASDVLKVRNKGGNTPLHTAAILGNAHMCHCMASKHSDLIAEKNKENETPFYLAAKYGHKNAFFCLYFCYPQGNRWDICSRDASGNTILHAAIDGEHFDLAFQILCKYPDLVNAINENGSSPLHVLATKTNAFKSGSRLGLFGSILYSCIIVDKMKEKTYDSNDYQKKFEENESDRFPPTYETCVRFFGMFLGVVCFGMPKICSFRSTSSLLSCINHKKKEKKGNSKCDEENPQGTSKLTYQGTSPEAEEEHRTDYVPENYTTFIQFFKFVTKFVMVVLGLGFQRIKKITTKKQRHTWASQVMDKLIENASTYKYSGGQTGTSIDGTTEEFPPNPSLTSASHQDTNTGNGSKSETLGKQGECHNETGSSKMEGNDAPVEKYLGEYHITGTVDSKISKHTVQIKLETKAAVESTKQKTPILTAASKGITEMVEKILDKFPVAIQDVDTENKNVMLLAVENRQTHTFQFLVERKGLHESVFRQRDNQGNNALHLAATYGNYRPWLIPGSALQMQWAIKWYKFVKKSLAKHLLGHYNNKDQTPKQIFTETHKTLVKDGSEWLTKTSESCSLIAALIATVAFATAANIPGGVSHGKPVLRDEPAFDVFAISSLVALCFSVTALVFFLAILTSRFEEKDFANKLPRKLIWGLTSLFTSIAAMLVSFCAGHFFELRDELKFAAFPIYTATCLPISFFALAQLPLYFDLLWAICQKVPQRSYKESAS</sequence>
<dbReference type="InterPro" id="IPR026961">
    <property type="entry name" value="PGG_dom"/>
</dbReference>
<dbReference type="EMBL" id="CM001882">
    <property type="protein sequence ID" value="EOY05295.1"/>
    <property type="molecule type" value="Genomic_DNA"/>
</dbReference>
<gene>
    <name evidence="4" type="ORF">TCM_020329</name>
</gene>
<feature type="transmembrane region" description="Helical" evidence="2">
    <location>
        <begin position="778"/>
        <end position="805"/>
    </location>
</feature>
<feature type="region of interest" description="Disordered" evidence="1">
    <location>
        <begin position="415"/>
        <end position="474"/>
    </location>
</feature>
<evidence type="ECO:0000313" key="4">
    <source>
        <dbReference type="EMBL" id="EOY05295.1"/>
    </source>
</evidence>
<feature type="transmembrane region" description="Helical" evidence="2">
    <location>
        <begin position="703"/>
        <end position="725"/>
    </location>
</feature>
<feature type="transmembrane region" description="Helical" evidence="2">
    <location>
        <begin position="363"/>
        <end position="382"/>
    </location>
</feature>
<protein>
    <submittedName>
        <fullName evidence="4">Ankyrin repeat-containing protein, putative isoform 1</fullName>
    </submittedName>
</protein>
<proteinExistence type="predicted"/>
<dbReference type="SUPFAM" id="SSF48403">
    <property type="entry name" value="Ankyrin repeat"/>
    <property type="match status" value="1"/>
</dbReference>
<evidence type="ECO:0000256" key="1">
    <source>
        <dbReference type="SAM" id="MobiDB-lite"/>
    </source>
</evidence>
<reference evidence="4 5" key="1">
    <citation type="journal article" date="2013" name="Genome Biol.">
        <title>The genome sequence of the most widely cultivated cacao type and its use to identify candidate genes regulating pod color.</title>
        <authorList>
            <person name="Motamayor J.C."/>
            <person name="Mockaitis K."/>
            <person name="Schmutz J."/>
            <person name="Haiminen N."/>
            <person name="Iii D.L."/>
            <person name="Cornejo O."/>
            <person name="Findley S.D."/>
            <person name="Zheng P."/>
            <person name="Utro F."/>
            <person name="Royaert S."/>
            <person name="Saski C."/>
            <person name="Jenkins J."/>
            <person name="Podicheti R."/>
            <person name="Zhao M."/>
            <person name="Scheffler B.E."/>
            <person name="Stack J.C."/>
            <person name="Feltus F.A."/>
            <person name="Mustiga G.M."/>
            <person name="Amores F."/>
            <person name="Phillips W."/>
            <person name="Marelli J.P."/>
            <person name="May G.D."/>
            <person name="Shapiro H."/>
            <person name="Ma J."/>
            <person name="Bustamante C.D."/>
            <person name="Schnell R.J."/>
            <person name="Main D."/>
            <person name="Gilbert D."/>
            <person name="Parida L."/>
            <person name="Kuhn D.N."/>
        </authorList>
    </citation>
    <scope>NUCLEOTIDE SEQUENCE [LARGE SCALE GENOMIC DNA]</scope>
    <source>
        <strain evidence="5">cv. Matina 1-6</strain>
    </source>
</reference>
<keyword evidence="2" id="KW-0812">Transmembrane</keyword>
<evidence type="ECO:0000259" key="3">
    <source>
        <dbReference type="Pfam" id="PF13962"/>
    </source>
</evidence>
<feature type="domain" description="PGG" evidence="3">
    <location>
        <begin position="656"/>
        <end position="766"/>
    </location>
</feature>
<feature type="compositionally biased region" description="Polar residues" evidence="1">
    <location>
        <begin position="332"/>
        <end position="344"/>
    </location>
</feature>
<dbReference type="InterPro" id="IPR036770">
    <property type="entry name" value="Ankyrin_rpt-contain_sf"/>
</dbReference>
<organism evidence="4 5">
    <name type="scientific">Theobroma cacao</name>
    <name type="common">Cacao</name>
    <name type="synonym">Cocoa</name>
    <dbReference type="NCBI Taxonomy" id="3641"/>
    <lineage>
        <taxon>Eukaryota</taxon>
        <taxon>Viridiplantae</taxon>
        <taxon>Streptophyta</taxon>
        <taxon>Embryophyta</taxon>
        <taxon>Tracheophyta</taxon>
        <taxon>Spermatophyta</taxon>
        <taxon>Magnoliopsida</taxon>
        <taxon>eudicotyledons</taxon>
        <taxon>Gunneridae</taxon>
        <taxon>Pentapetalae</taxon>
        <taxon>rosids</taxon>
        <taxon>malvids</taxon>
        <taxon>Malvales</taxon>
        <taxon>Malvaceae</taxon>
        <taxon>Byttnerioideae</taxon>
        <taxon>Theobroma</taxon>
    </lineage>
</organism>
<dbReference type="Pfam" id="PF12796">
    <property type="entry name" value="Ank_2"/>
    <property type="match status" value="2"/>
</dbReference>
<evidence type="ECO:0000313" key="5">
    <source>
        <dbReference type="Proteomes" id="UP000026915"/>
    </source>
</evidence>
<dbReference type="AlphaFoldDB" id="A0A061EJU7"/>
<dbReference type="InterPro" id="IPR002110">
    <property type="entry name" value="Ankyrin_rpt"/>
</dbReference>
<dbReference type="Gene3D" id="1.25.40.20">
    <property type="entry name" value="Ankyrin repeat-containing domain"/>
    <property type="match status" value="2"/>
</dbReference>
<feature type="transmembrane region" description="Helical" evidence="2">
    <location>
        <begin position="665"/>
        <end position="683"/>
    </location>
</feature>
<dbReference type="Pfam" id="PF13962">
    <property type="entry name" value="PGG"/>
    <property type="match status" value="1"/>
</dbReference>
<keyword evidence="2" id="KW-1133">Transmembrane helix</keyword>
<dbReference type="Gramene" id="EOY05295">
    <property type="protein sequence ID" value="EOY05295"/>
    <property type="gene ID" value="TCM_020329"/>
</dbReference>
<dbReference type="OMA" id="YKEHRPW"/>
<dbReference type="PANTHER" id="PTHR24177:SF469">
    <property type="entry name" value="REPEAT-CONTAINING PROTEIN, PUTATIVE ISOFORM 1-RELATED"/>
    <property type="match status" value="1"/>
</dbReference>
<feature type="compositionally biased region" description="Polar residues" evidence="1">
    <location>
        <begin position="435"/>
        <end position="455"/>
    </location>
</feature>
<keyword evidence="5" id="KW-1185">Reference proteome</keyword>
<feature type="region of interest" description="Disordered" evidence="1">
    <location>
        <begin position="1"/>
        <end position="30"/>
    </location>
</feature>
<name>A0A061EJU7_THECC</name>
<dbReference type="GO" id="GO:0016020">
    <property type="term" value="C:membrane"/>
    <property type="evidence" value="ECO:0000318"/>
    <property type="project" value="GO_Central"/>
</dbReference>
<dbReference type="InParanoid" id="A0A061EJU7"/>
<feature type="region of interest" description="Disordered" evidence="1">
    <location>
        <begin position="322"/>
        <end position="348"/>
    </location>
</feature>
<dbReference type="SMART" id="SM00248">
    <property type="entry name" value="ANK"/>
    <property type="match status" value="7"/>
</dbReference>
<dbReference type="PANTHER" id="PTHR24177">
    <property type="entry name" value="CASKIN"/>
    <property type="match status" value="1"/>
</dbReference>
<evidence type="ECO:0000256" key="2">
    <source>
        <dbReference type="SAM" id="Phobius"/>
    </source>
</evidence>